<keyword evidence="4 9" id="KW-0997">Cell inner membrane</keyword>
<protein>
    <recommendedName>
        <fullName evidence="9">TRAP transporter small permease protein</fullName>
    </recommendedName>
</protein>
<keyword evidence="7 9" id="KW-0472">Membrane</keyword>
<evidence type="ECO:0000256" key="1">
    <source>
        <dbReference type="ARBA" id="ARBA00004429"/>
    </source>
</evidence>
<evidence type="ECO:0000256" key="7">
    <source>
        <dbReference type="ARBA" id="ARBA00023136"/>
    </source>
</evidence>
<evidence type="ECO:0000256" key="2">
    <source>
        <dbReference type="ARBA" id="ARBA00022448"/>
    </source>
</evidence>
<comment type="caution">
    <text evidence="11">The sequence shown here is derived from an EMBL/GenBank/DDBJ whole genome shotgun (WGS) entry which is preliminary data.</text>
</comment>
<keyword evidence="5 9" id="KW-0812">Transmembrane</keyword>
<reference evidence="11 12" key="1">
    <citation type="journal article" date="2021" name="Front. Microbiol.">
        <title>Aerobic Denitrification and Heterotrophic Sulfur Oxidation in the Genus Halomonas Revealed by Six Novel Species Characterizations and Genome-Based Analysis.</title>
        <authorList>
            <person name="Wang L."/>
            <person name="Shao Z."/>
        </authorList>
    </citation>
    <scope>NUCLEOTIDE SEQUENCE [LARGE SCALE GENOMIC DNA]</scope>
    <source>
        <strain evidence="11 12">MCCC 1A11058</strain>
    </source>
</reference>
<evidence type="ECO:0000256" key="6">
    <source>
        <dbReference type="ARBA" id="ARBA00022989"/>
    </source>
</evidence>
<feature type="transmembrane region" description="Helical" evidence="9">
    <location>
        <begin position="89"/>
        <end position="110"/>
    </location>
</feature>
<feature type="transmembrane region" description="Helical" evidence="9">
    <location>
        <begin position="130"/>
        <end position="149"/>
    </location>
</feature>
<comment type="function">
    <text evidence="9">Part of the tripartite ATP-independent periplasmic (TRAP) transport system.</text>
</comment>
<evidence type="ECO:0000256" key="5">
    <source>
        <dbReference type="ARBA" id="ARBA00022692"/>
    </source>
</evidence>
<feature type="transmembrane region" description="Helical" evidence="9">
    <location>
        <begin position="50"/>
        <end position="68"/>
    </location>
</feature>
<dbReference type="PANTHER" id="PTHR35011:SF2">
    <property type="entry name" value="2,3-DIKETO-L-GULONATE TRAP TRANSPORTER SMALL PERMEASE PROTEIN YIAM"/>
    <property type="match status" value="1"/>
</dbReference>
<evidence type="ECO:0000313" key="11">
    <source>
        <dbReference type="EMBL" id="MCE8026669.1"/>
    </source>
</evidence>
<evidence type="ECO:0000256" key="4">
    <source>
        <dbReference type="ARBA" id="ARBA00022519"/>
    </source>
</evidence>
<dbReference type="Pfam" id="PF04290">
    <property type="entry name" value="DctQ"/>
    <property type="match status" value="1"/>
</dbReference>
<sequence>MRKISILVERAAYGAFLVGVSSGVVMTMLIFISTLMRYLGGRPLRFSDELAGLLFLTLTFLCLPHVLDKGRHIRIEILMKVVSAPVARIMDAVGAMTLIVFCIAFAYEALDFVEFAKSISSRADISGILLWPWMAVMPFSMLMCILVQFRHGVHQPAPNRSIEEDVI</sequence>
<evidence type="ECO:0000259" key="10">
    <source>
        <dbReference type="Pfam" id="PF04290"/>
    </source>
</evidence>
<evidence type="ECO:0000256" key="9">
    <source>
        <dbReference type="RuleBase" id="RU369079"/>
    </source>
</evidence>
<dbReference type="PANTHER" id="PTHR35011">
    <property type="entry name" value="2,3-DIKETO-L-GULONATE TRAP TRANSPORTER SMALL PERMEASE PROTEIN YIAM"/>
    <property type="match status" value="1"/>
</dbReference>
<dbReference type="InterPro" id="IPR007387">
    <property type="entry name" value="TRAP_DctQ"/>
</dbReference>
<organism evidence="11 12">
    <name type="scientific">Billgrantia aerodenitrificans</name>
    <dbReference type="NCBI Taxonomy" id="2733483"/>
    <lineage>
        <taxon>Bacteria</taxon>
        <taxon>Pseudomonadati</taxon>
        <taxon>Pseudomonadota</taxon>
        <taxon>Gammaproteobacteria</taxon>
        <taxon>Oceanospirillales</taxon>
        <taxon>Halomonadaceae</taxon>
        <taxon>Billgrantia</taxon>
    </lineage>
</organism>
<evidence type="ECO:0000256" key="3">
    <source>
        <dbReference type="ARBA" id="ARBA00022475"/>
    </source>
</evidence>
<dbReference type="Proteomes" id="UP001320272">
    <property type="component" value="Unassembled WGS sequence"/>
</dbReference>
<feature type="transmembrane region" description="Helical" evidence="9">
    <location>
        <begin position="12"/>
        <end position="38"/>
    </location>
</feature>
<proteinExistence type="inferred from homology"/>
<comment type="subunit">
    <text evidence="9">The complex comprises the extracytoplasmic solute receptor protein and the two transmembrane proteins.</text>
</comment>
<name>A0ABS9AY74_9GAMM</name>
<gene>
    <name evidence="11" type="ORF">HOP59_21295</name>
</gene>
<dbReference type="RefSeq" id="WP_234255529.1">
    <property type="nucleotide sequence ID" value="NZ_JABFTV010000014.1"/>
</dbReference>
<dbReference type="InterPro" id="IPR055348">
    <property type="entry name" value="DctQ"/>
</dbReference>
<keyword evidence="6 9" id="KW-1133">Transmembrane helix</keyword>
<keyword evidence="12" id="KW-1185">Reference proteome</keyword>
<keyword evidence="2 9" id="KW-0813">Transport</keyword>
<evidence type="ECO:0000313" key="12">
    <source>
        <dbReference type="Proteomes" id="UP001320272"/>
    </source>
</evidence>
<feature type="domain" description="Tripartite ATP-independent periplasmic transporters DctQ component" evidence="10">
    <location>
        <begin position="26"/>
        <end position="150"/>
    </location>
</feature>
<comment type="subcellular location">
    <subcellularLocation>
        <location evidence="1 9">Cell inner membrane</location>
        <topology evidence="1 9">Multi-pass membrane protein</topology>
    </subcellularLocation>
</comment>
<evidence type="ECO:0000256" key="8">
    <source>
        <dbReference type="ARBA" id="ARBA00038436"/>
    </source>
</evidence>
<keyword evidence="3" id="KW-1003">Cell membrane</keyword>
<dbReference type="EMBL" id="JABFTV010000014">
    <property type="protein sequence ID" value="MCE8026669.1"/>
    <property type="molecule type" value="Genomic_DNA"/>
</dbReference>
<accession>A0ABS9AY74</accession>
<comment type="similarity">
    <text evidence="8 9">Belongs to the TRAP transporter small permease family.</text>
</comment>